<gene>
    <name evidence="5" type="ORF">AFL01nite_05980</name>
</gene>
<dbReference type="Gene3D" id="1.10.10.10">
    <property type="entry name" value="Winged helix-like DNA-binding domain superfamily/Winged helix DNA-binding domain"/>
    <property type="match status" value="1"/>
</dbReference>
<keyword evidence="2" id="KW-0805">Transcription regulation</keyword>
<dbReference type="SUPFAM" id="SSF46785">
    <property type="entry name" value="Winged helix' DNA-binding domain"/>
    <property type="match status" value="1"/>
</dbReference>
<dbReference type="InterPro" id="IPR036388">
    <property type="entry name" value="WH-like_DNA-bd_sf"/>
</dbReference>
<dbReference type="Proteomes" id="UP000321769">
    <property type="component" value="Unassembled WGS sequence"/>
</dbReference>
<sequence>MGPLETAVMQRLWDKNAPQTVRDVQEDIATEREIAYTTVMTVMDNLHKKGLLTRSRHGRAYIYSPKESHEEYTASLLEDVLAESGDRHGVLMRFVDRLDEDVLESLRQIVQDPLRGDDRQS</sequence>
<evidence type="ECO:0000256" key="4">
    <source>
        <dbReference type="ARBA" id="ARBA00023163"/>
    </source>
</evidence>
<evidence type="ECO:0000256" key="1">
    <source>
        <dbReference type="ARBA" id="ARBA00011046"/>
    </source>
</evidence>
<comment type="similarity">
    <text evidence="1">Belongs to the BlaI transcriptional regulatory family.</text>
</comment>
<protein>
    <submittedName>
        <fullName evidence="5">Transcriptional regulator</fullName>
    </submittedName>
</protein>
<dbReference type="InterPro" id="IPR005650">
    <property type="entry name" value="BlaI_family"/>
</dbReference>
<dbReference type="InterPro" id="IPR036390">
    <property type="entry name" value="WH_DNA-bd_sf"/>
</dbReference>
<keyword evidence="3" id="KW-0238">DNA-binding</keyword>
<dbReference type="PIRSF" id="PIRSF019455">
    <property type="entry name" value="CopR_AtkY"/>
    <property type="match status" value="1"/>
</dbReference>
<dbReference type="EMBL" id="BJZQ01000001">
    <property type="protein sequence ID" value="GEO88271.1"/>
    <property type="molecule type" value="Genomic_DNA"/>
</dbReference>
<accession>A0A512HS32</accession>
<dbReference type="Gene3D" id="6.10.140.850">
    <property type="match status" value="1"/>
</dbReference>
<evidence type="ECO:0000313" key="5">
    <source>
        <dbReference type="EMBL" id="GEO88271.1"/>
    </source>
</evidence>
<evidence type="ECO:0000313" key="6">
    <source>
        <dbReference type="Proteomes" id="UP000321769"/>
    </source>
</evidence>
<dbReference type="OrthoDB" id="9813987at2"/>
<evidence type="ECO:0000256" key="3">
    <source>
        <dbReference type="ARBA" id="ARBA00023125"/>
    </source>
</evidence>
<comment type="caution">
    <text evidence="5">The sequence shown here is derived from an EMBL/GenBank/DDBJ whole genome shotgun (WGS) entry which is preliminary data.</text>
</comment>
<dbReference type="GO" id="GO:0003677">
    <property type="term" value="F:DNA binding"/>
    <property type="evidence" value="ECO:0007669"/>
    <property type="project" value="UniProtKB-KW"/>
</dbReference>
<proteinExistence type="inferred from homology"/>
<dbReference type="Pfam" id="PF03965">
    <property type="entry name" value="Penicillinase_R"/>
    <property type="match status" value="1"/>
</dbReference>
<reference evidence="5 6" key="1">
    <citation type="submission" date="2019-07" db="EMBL/GenBank/DDBJ databases">
        <title>Whole genome shotgun sequence of Aeromicrobium flavum NBRC 107625.</title>
        <authorList>
            <person name="Hosoyama A."/>
            <person name="Uohara A."/>
            <person name="Ohji S."/>
            <person name="Ichikawa N."/>
        </authorList>
    </citation>
    <scope>NUCLEOTIDE SEQUENCE [LARGE SCALE GENOMIC DNA]</scope>
    <source>
        <strain evidence="5 6">NBRC 107625</strain>
    </source>
</reference>
<name>A0A512HS32_9ACTN</name>
<dbReference type="GO" id="GO:0045892">
    <property type="term" value="P:negative regulation of DNA-templated transcription"/>
    <property type="evidence" value="ECO:0007669"/>
    <property type="project" value="InterPro"/>
</dbReference>
<keyword evidence="6" id="KW-1185">Reference proteome</keyword>
<dbReference type="RefSeq" id="WP_146825612.1">
    <property type="nucleotide sequence ID" value="NZ_BAAAYQ010000001.1"/>
</dbReference>
<dbReference type="AlphaFoldDB" id="A0A512HS32"/>
<evidence type="ECO:0000256" key="2">
    <source>
        <dbReference type="ARBA" id="ARBA00023015"/>
    </source>
</evidence>
<keyword evidence="4" id="KW-0804">Transcription</keyword>
<organism evidence="5 6">
    <name type="scientific">Aeromicrobium flavum</name>
    <dbReference type="NCBI Taxonomy" id="416568"/>
    <lineage>
        <taxon>Bacteria</taxon>
        <taxon>Bacillati</taxon>
        <taxon>Actinomycetota</taxon>
        <taxon>Actinomycetes</taxon>
        <taxon>Propionibacteriales</taxon>
        <taxon>Nocardioidaceae</taxon>
        <taxon>Aeromicrobium</taxon>
    </lineage>
</organism>